<protein>
    <submittedName>
        <fullName evidence="2">Uncharacterized protein</fullName>
    </submittedName>
</protein>
<dbReference type="Proteomes" id="UP000649617">
    <property type="component" value="Unassembled WGS sequence"/>
</dbReference>
<feature type="region of interest" description="Disordered" evidence="1">
    <location>
        <begin position="14"/>
        <end position="37"/>
    </location>
</feature>
<feature type="compositionally biased region" description="Low complexity" evidence="1">
    <location>
        <begin position="18"/>
        <end position="29"/>
    </location>
</feature>
<feature type="non-terminal residue" evidence="2">
    <location>
        <position position="102"/>
    </location>
</feature>
<proteinExistence type="predicted"/>
<accession>A0A812URE6</accession>
<comment type="caution">
    <text evidence="2">The sequence shown here is derived from an EMBL/GenBank/DDBJ whole genome shotgun (WGS) entry which is preliminary data.</text>
</comment>
<dbReference type="OrthoDB" id="438236at2759"/>
<evidence type="ECO:0000313" key="2">
    <source>
        <dbReference type="EMBL" id="CAE7577750.1"/>
    </source>
</evidence>
<dbReference type="AlphaFoldDB" id="A0A812URE6"/>
<keyword evidence="3" id="KW-1185">Reference proteome</keyword>
<reference evidence="2" key="1">
    <citation type="submission" date="2021-02" db="EMBL/GenBank/DDBJ databases">
        <authorList>
            <person name="Dougan E. K."/>
            <person name="Rhodes N."/>
            <person name="Thang M."/>
            <person name="Chan C."/>
        </authorList>
    </citation>
    <scope>NUCLEOTIDE SEQUENCE</scope>
</reference>
<gene>
    <name evidence="2" type="ORF">SPIL2461_LOCUS15537</name>
</gene>
<dbReference type="EMBL" id="CAJNIZ010038369">
    <property type="protein sequence ID" value="CAE7577750.1"/>
    <property type="molecule type" value="Genomic_DNA"/>
</dbReference>
<organism evidence="2 3">
    <name type="scientific">Symbiodinium pilosum</name>
    <name type="common">Dinoflagellate</name>
    <dbReference type="NCBI Taxonomy" id="2952"/>
    <lineage>
        <taxon>Eukaryota</taxon>
        <taxon>Sar</taxon>
        <taxon>Alveolata</taxon>
        <taxon>Dinophyceae</taxon>
        <taxon>Suessiales</taxon>
        <taxon>Symbiodiniaceae</taxon>
        <taxon>Symbiodinium</taxon>
    </lineage>
</organism>
<name>A0A812URE6_SYMPI</name>
<evidence type="ECO:0000313" key="3">
    <source>
        <dbReference type="Proteomes" id="UP000649617"/>
    </source>
</evidence>
<sequence length="102" mass="10932">GAAAEQLNKVLQKGYQNSAAASASSSASSTRTRFGSEDPLDVFMAELNNQVKSDMASIGKKSEVKSTTVDKDKAGAMKGAIQHQLKQRYRAKLQQMRGPRSG</sequence>
<evidence type="ECO:0000256" key="1">
    <source>
        <dbReference type="SAM" id="MobiDB-lite"/>
    </source>
</evidence>